<dbReference type="InterPro" id="IPR036866">
    <property type="entry name" value="RibonucZ/Hydroxyglut_hydro"/>
</dbReference>
<gene>
    <name evidence="3" type="ORF">GCM10009663_29550</name>
</gene>
<dbReference type="PANTHER" id="PTHR43546">
    <property type="entry name" value="UPF0173 METAL-DEPENDENT HYDROLASE MJ1163-RELATED"/>
    <property type="match status" value="1"/>
</dbReference>
<dbReference type="InterPro" id="IPR050114">
    <property type="entry name" value="UPF0173_UPF0282_UlaG_hydrolase"/>
</dbReference>
<comment type="caution">
    <text evidence="3">The sequence shown here is derived from an EMBL/GenBank/DDBJ whole genome shotgun (WGS) entry which is preliminary data.</text>
</comment>
<evidence type="ECO:0000256" key="1">
    <source>
        <dbReference type="ARBA" id="ARBA00022801"/>
    </source>
</evidence>
<keyword evidence="4" id="KW-1185">Reference proteome</keyword>
<sequence length="258" mass="26380">MSTLTVRYIGGPTAVLELGGLRLLTDPTFDGPGSHPVGARTLTKTAGPGLPLAEIGPVDAVLLSHDHHPDNLDASGRELVTGGAVRTVLSTGSAADRLGGAVRALPNWEHTVLARPDGGSLRVTGVPALHGPQGSEPLVGEVTGFVLSGGGLPTVYVSGDNASLDIVREVADRVGPVDVALLFAGAARTPLIPDAPLTLTSAQAAEAAAILGARRVVPLHFEHWTHFTEDGDSLAKAFDAAGLGDRLHRLAPGGLVRF</sequence>
<dbReference type="Gene3D" id="3.60.15.10">
    <property type="entry name" value="Ribonuclease Z/Hydroxyacylglutathione hydrolase-like"/>
    <property type="match status" value="1"/>
</dbReference>
<dbReference type="EMBL" id="BAAALD010000024">
    <property type="protein sequence ID" value="GAA1084152.1"/>
    <property type="molecule type" value="Genomic_DNA"/>
</dbReference>
<name>A0ABN1TGU9_9ACTN</name>
<dbReference type="SUPFAM" id="SSF56281">
    <property type="entry name" value="Metallo-hydrolase/oxidoreductase"/>
    <property type="match status" value="1"/>
</dbReference>
<organism evidence="3 4">
    <name type="scientific">Kitasatospora arboriphila</name>
    <dbReference type="NCBI Taxonomy" id="258052"/>
    <lineage>
        <taxon>Bacteria</taxon>
        <taxon>Bacillati</taxon>
        <taxon>Actinomycetota</taxon>
        <taxon>Actinomycetes</taxon>
        <taxon>Kitasatosporales</taxon>
        <taxon>Streptomycetaceae</taxon>
        <taxon>Kitasatospora</taxon>
    </lineage>
</organism>
<protein>
    <submittedName>
        <fullName evidence="3">MBL fold metallo-hydrolase</fullName>
    </submittedName>
</protein>
<accession>A0ABN1TGU9</accession>
<feature type="domain" description="Metallo-beta-lactamase" evidence="2">
    <location>
        <begin position="22"/>
        <end position="221"/>
    </location>
</feature>
<reference evidence="3 4" key="1">
    <citation type="journal article" date="2019" name="Int. J. Syst. Evol. Microbiol.">
        <title>The Global Catalogue of Microorganisms (GCM) 10K type strain sequencing project: providing services to taxonomists for standard genome sequencing and annotation.</title>
        <authorList>
            <consortium name="The Broad Institute Genomics Platform"/>
            <consortium name="The Broad Institute Genome Sequencing Center for Infectious Disease"/>
            <person name="Wu L."/>
            <person name="Ma J."/>
        </authorList>
    </citation>
    <scope>NUCLEOTIDE SEQUENCE [LARGE SCALE GENOMIC DNA]</scope>
    <source>
        <strain evidence="3 4">JCM 13002</strain>
    </source>
</reference>
<dbReference type="Pfam" id="PF12706">
    <property type="entry name" value="Lactamase_B_2"/>
    <property type="match status" value="1"/>
</dbReference>
<dbReference type="InterPro" id="IPR001279">
    <property type="entry name" value="Metallo-B-lactamas"/>
</dbReference>
<proteinExistence type="predicted"/>
<keyword evidence="1" id="KW-0378">Hydrolase</keyword>
<evidence type="ECO:0000259" key="2">
    <source>
        <dbReference type="Pfam" id="PF12706"/>
    </source>
</evidence>
<evidence type="ECO:0000313" key="4">
    <source>
        <dbReference type="Proteomes" id="UP001499987"/>
    </source>
</evidence>
<evidence type="ECO:0000313" key="3">
    <source>
        <dbReference type="EMBL" id="GAA1084152.1"/>
    </source>
</evidence>
<dbReference type="RefSeq" id="WP_344624049.1">
    <property type="nucleotide sequence ID" value="NZ_BAAALD010000024.1"/>
</dbReference>
<dbReference type="Proteomes" id="UP001499987">
    <property type="component" value="Unassembled WGS sequence"/>
</dbReference>
<dbReference type="PANTHER" id="PTHR43546:SF9">
    <property type="entry name" value="L-ASCORBATE-6-PHOSPHATE LACTONASE ULAG-RELATED"/>
    <property type="match status" value="1"/>
</dbReference>